<accession>I0H0F6</accession>
<reference evidence="2 3" key="1">
    <citation type="submission" date="2012-02" db="EMBL/GenBank/DDBJ databases">
        <title>Complete genome sequence of Actinoplanes missouriensis 431 (= NBRC 102363).</title>
        <authorList>
            <person name="Ohnishi Y."/>
            <person name="Ishikawa J."/>
            <person name="Sekine M."/>
            <person name="Hosoyama A."/>
            <person name="Harada T."/>
            <person name="Narita H."/>
            <person name="Hata T."/>
            <person name="Konno Y."/>
            <person name="Tutikane K."/>
            <person name="Fujita N."/>
            <person name="Horinouchi S."/>
            <person name="Hayakawa M."/>
        </authorList>
    </citation>
    <scope>NUCLEOTIDE SEQUENCE [LARGE SCALE GENOMIC DNA]</scope>
    <source>
        <strain evidence="3">ATCC 14538 / DSM 43046 / CBS 188.64 / JCM 3121 / NBRC 102363 / NCIMB 12654 / NRRL B-3342 / UNCC 431</strain>
    </source>
</reference>
<protein>
    <submittedName>
        <fullName evidence="2">Uncharacterized protein</fullName>
    </submittedName>
</protein>
<proteinExistence type="predicted"/>
<keyword evidence="3" id="KW-1185">Reference proteome</keyword>
<dbReference type="EMBL" id="AP012319">
    <property type="protein sequence ID" value="BAL86493.1"/>
    <property type="molecule type" value="Genomic_DNA"/>
</dbReference>
<dbReference type="RefSeq" id="WP_014441390.1">
    <property type="nucleotide sequence ID" value="NC_017093.1"/>
</dbReference>
<evidence type="ECO:0000313" key="2">
    <source>
        <dbReference type="EMBL" id="BAL86493.1"/>
    </source>
</evidence>
<dbReference type="KEGG" id="ams:AMIS_12730"/>
<evidence type="ECO:0000313" key="3">
    <source>
        <dbReference type="Proteomes" id="UP000007882"/>
    </source>
</evidence>
<dbReference type="eggNOG" id="ENOG5031WCF">
    <property type="taxonomic scope" value="Bacteria"/>
</dbReference>
<sequence>MAAAPSAETGSDAHEGELEYTPGPSAAVAPPARTVAERFAGLWARRTVAAEVWWADLAPLCTPYLHAKLRGTDPGNVPAGAITGQPQAASSRVDEVVFHIAADGGTLILAVTRDAEHGGGWLAAHVDFRRAA</sequence>
<dbReference type="OrthoDB" id="3260457at2"/>
<feature type="region of interest" description="Disordered" evidence="1">
    <location>
        <begin position="1"/>
        <end position="29"/>
    </location>
</feature>
<evidence type="ECO:0000256" key="1">
    <source>
        <dbReference type="SAM" id="MobiDB-lite"/>
    </source>
</evidence>
<dbReference type="HOGENOM" id="CLU_1912590_0_0_11"/>
<dbReference type="Proteomes" id="UP000007882">
    <property type="component" value="Chromosome"/>
</dbReference>
<dbReference type="AlphaFoldDB" id="I0H0F6"/>
<dbReference type="PATRIC" id="fig|512565.3.peg.1278"/>
<dbReference type="STRING" id="512565.AMIS_12730"/>
<gene>
    <name evidence="2" type="ordered locus">AMIS_12730</name>
</gene>
<name>I0H0F6_ACTM4</name>
<organism evidence="2 3">
    <name type="scientific">Actinoplanes missouriensis (strain ATCC 14538 / DSM 43046 / CBS 188.64 / JCM 3121 / NBRC 102363 / NCIMB 12654 / NRRL B-3342 / UNCC 431)</name>
    <dbReference type="NCBI Taxonomy" id="512565"/>
    <lineage>
        <taxon>Bacteria</taxon>
        <taxon>Bacillati</taxon>
        <taxon>Actinomycetota</taxon>
        <taxon>Actinomycetes</taxon>
        <taxon>Micromonosporales</taxon>
        <taxon>Micromonosporaceae</taxon>
        <taxon>Actinoplanes</taxon>
    </lineage>
</organism>